<comment type="caution">
    <text evidence="1">The sequence shown here is derived from an EMBL/GenBank/DDBJ whole genome shotgun (WGS) entry which is preliminary data.</text>
</comment>
<dbReference type="PANTHER" id="PTHR37953:SF1">
    <property type="entry name" value="UPF0127 PROTEIN MJ1496"/>
    <property type="match status" value="1"/>
</dbReference>
<reference evidence="2" key="1">
    <citation type="submission" date="2019-06" db="EMBL/GenBank/DDBJ databases">
        <title>The complete genome of Emcibacter congregatus ZYLT.</title>
        <authorList>
            <person name="Zhao Z."/>
        </authorList>
    </citation>
    <scope>NUCLEOTIDE SEQUENCE [LARGE SCALE GENOMIC DNA]</scope>
    <source>
        <strain evidence="2">MCCC 1A06723</strain>
    </source>
</reference>
<evidence type="ECO:0000313" key="1">
    <source>
        <dbReference type="EMBL" id="TPD62666.1"/>
    </source>
</evidence>
<dbReference type="OrthoDB" id="9808290at2"/>
<protein>
    <submittedName>
        <fullName evidence="1">DUF192 domain-containing protein</fullName>
    </submittedName>
</protein>
<dbReference type="AlphaFoldDB" id="A0A501PSA2"/>
<dbReference type="PANTHER" id="PTHR37953">
    <property type="entry name" value="UPF0127 PROTEIN MJ1496"/>
    <property type="match status" value="1"/>
</dbReference>
<dbReference type="Gene3D" id="2.60.120.1140">
    <property type="entry name" value="Protein of unknown function DUF192"/>
    <property type="match status" value="1"/>
</dbReference>
<name>A0A501PSA2_9PROT</name>
<accession>A0A501PSA2</accession>
<dbReference type="InterPro" id="IPR038695">
    <property type="entry name" value="Saro_0823-like_sf"/>
</dbReference>
<dbReference type="EMBL" id="VFIY01000004">
    <property type="protein sequence ID" value="TPD62666.1"/>
    <property type="molecule type" value="Genomic_DNA"/>
</dbReference>
<dbReference type="Pfam" id="PF02643">
    <property type="entry name" value="DUF192"/>
    <property type="match status" value="1"/>
</dbReference>
<organism evidence="1 2">
    <name type="scientific">Emcibacter nanhaiensis</name>
    <dbReference type="NCBI Taxonomy" id="1505037"/>
    <lineage>
        <taxon>Bacteria</taxon>
        <taxon>Pseudomonadati</taxon>
        <taxon>Pseudomonadota</taxon>
        <taxon>Alphaproteobacteria</taxon>
        <taxon>Emcibacterales</taxon>
        <taxon>Emcibacteraceae</taxon>
        <taxon>Emcibacter</taxon>
    </lineage>
</organism>
<gene>
    <name evidence="1" type="ORF">FIV46_00880</name>
</gene>
<proteinExistence type="predicted"/>
<sequence length="180" mass="19614">MTRTIFPVALRKDKRFAKGVAAVLILPVLVLVLWAGSIGQVAGQDFGTVQKTQSEVVIEGGGESHGFRVELAATPSHRAQGLMYREALADSEGMLFLFDEVAPVVMWMKNTFISLDMLFVDESGKIVNIAHSTTPLSLTRIPSRYPVLAVLEIRGGLSRELGIKVGDRLRHEAFAHSAAK</sequence>
<dbReference type="RefSeq" id="WP_139937916.1">
    <property type="nucleotide sequence ID" value="NZ_JBHSYP010000022.1"/>
</dbReference>
<keyword evidence="2" id="KW-1185">Reference proteome</keyword>
<dbReference type="Proteomes" id="UP000319148">
    <property type="component" value="Unassembled WGS sequence"/>
</dbReference>
<evidence type="ECO:0000313" key="2">
    <source>
        <dbReference type="Proteomes" id="UP000319148"/>
    </source>
</evidence>
<dbReference type="InterPro" id="IPR003795">
    <property type="entry name" value="DUF192"/>
</dbReference>